<evidence type="ECO:0000259" key="8">
    <source>
        <dbReference type="Pfam" id="PF02799"/>
    </source>
</evidence>
<dbReference type="AlphaFoldDB" id="A0A2P5BE82"/>
<evidence type="ECO:0000313" key="10">
    <source>
        <dbReference type="Proteomes" id="UP000237105"/>
    </source>
</evidence>
<reference evidence="10" key="1">
    <citation type="submission" date="2016-06" db="EMBL/GenBank/DDBJ databases">
        <title>Parallel loss of symbiosis genes in relatives of nitrogen-fixing non-legume Parasponia.</title>
        <authorList>
            <person name="Van Velzen R."/>
            <person name="Holmer R."/>
            <person name="Bu F."/>
            <person name="Rutten L."/>
            <person name="Van Zeijl A."/>
            <person name="Liu W."/>
            <person name="Santuari L."/>
            <person name="Cao Q."/>
            <person name="Sharma T."/>
            <person name="Shen D."/>
            <person name="Roswanjaya Y."/>
            <person name="Wardhani T."/>
            <person name="Kalhor M.S."/>
            <person name="Jansen J."/>
            <person name="Van den Hoogen J."/>
            <person name="Gungor B."/>
            <person name="Hartog M."/>
            <person name="Hontelez J."/>
            <person name="Verver J."/>
            <person name="Yang W.-C."/>
            <person name="Schijlen E."/>
            <person name="Repin R."/>
            <person name="Schilthuizen M."/>
            <person name="Schranz E."/>
            <person name="Heidstra R."/>
            <person name="Miyata K."/>
            <person name="Fedorova E."/>
            <person name="Kohlen W."/>
            <person name="Bisseling T."/>
            <person name="Smit S."/>
            <person name="Geurts R."/>
        </authorList>
    </citation>
    <scope>NUCLEOTIDE SEQUENCE [LARGE SCALE GENOMIC DNA]</scope>
    <source>
        <strain evidence="10">cv. WU1-14</strain>
    </source>
</reference>
<dbReference type="PANTHER" id="PTHR11377">
    <property type="entry name" value="N-MYRISTOYL TRANSFERASE"/>
    <property type="match status" value="1"/>
</dbReference>
<evidence type="ECO:0000256" key="6">
    <source>
        <dbReference type="RuleBase" id="RU004178"/>
    </source>
</evidence>
<gene>
    <name evidence="9" type="ORF">PanWU01x14_247110</name>
</gene>
<evidence type="ECO:0000256" key="2">
    <source>
        <dbReference type="ARBA" id="ARBA00012923"/>
    </source>
</evidence>
<dbReference type="GO" id="GO:0004379">
    <property type="term" value="F:glycylpeptide N-tetradecanoyltransferase activity"/>
    <property type="evidence" value="ECO:0007669"/>
    <property type="project" value="UniProtKB-EC"/>
</dbReference>
<name>A0A2P5BE82_PARAD</name>
<evidence type="ECO:0000259" key="7">
    <source>
        <dbReference type="Pfam" id="PF01233"/>
    </source>
</evidence>
<sequence>MIKELTRRIQLDGIWQAAHTAGVVIPTPVSTCQFWHRDLNPKKLYLAKLYTTSASSNVARAVELFALPKSTSTQGFREMKAHDVPEVTRLLKEYLRRF</sequence>
<dbReference type="OrthoDB" id="60315at2759"/>
<dbReference type="InterPro" id="IPR022677">
    <property type="entry name" value="NMT_C"/>
</dbReference>
<keyword evidence="10" id="KW-1185">Reference proteome</keyword>
<dbReference type="EC" id="2.3.1.97" evidence="2 5"/>
<dbReference type="GO" id="GO:0005737">
    <property type="term" value="C:cytoplasm"/>
    <property type="evidence" value="ECO:0007669"/>
    <property type="project" value="TreeGrafter"/>
</dbReference>
<evidence type="ECO:0000256" key="5">
    <source>
        <dbReference type="RuleBase" id="RU000586"/>
    </source>
</evidence>
<comment type="function">
    <text evidence="5">Adds a myristoyl group to the N-terminal glycine residue of certain cellular proteins.</text>
</comment>
<dbReference type="InterPro" id="IPR022676">
    <property type="entry name" value="NMT_N"/>
</dbReference>
<dbReference type="Proteomes" id="UP000237105">
    <property type="component" value="Unassembled WGS sequence"/>
</dbReference>
<comment type="similarity">
    <text evidence="1 6">Belongs to the NMT family.</text>
</comment>
<evidence type="ECO:0000256" key="4">
    <source>
        <dbReference type="ARBA" id="ARBA00023315"/>
    </source>
</evidence>
<protein>
    <recommendedName>
        <fullName evidence="2 5">Glycylpeptide N-tetradecanoyltransferase</fullName>
        <ecNumber evidence="2 5">2.3.1.97</ecNumber>
    </recommendedName>
</protein>
<proteinExistence type="inferred from homology"/>
<feature type="domain" description="Glycylpeptide N-tetradecanoyltransferase N-terminal" evidence="7">
    <location>
        <begin position="1"/>
        <end position="32"/>
    </location>
</feature>
<comment type="caution">
    <text evidence="9">The sequence shown here is derived from an EMBL/GenBank/DDBJ whole genome shotgun (WGS) entry which is preliminary data.</text>
</comment>
<dbReference type="PANTHER" id="PTHR11377:SF5">
    <property type="entry name" value="GLYCYLPEPTIDE N-TETRADECANOYLTRANSFERASE"/>
    <property type="match status" value="1"/>
</dbReference>
<organism evidence="9 10">
    <name type="scientific">Parasponia andersonii</name>
    <name type="common">Sponia andersonii</name>
    <dbReference type="NCBI Taxonomy" id="3476"/>
    <lineage>
        <taxon>Eukaryota</taxon>
        <taxon>Viridiplantae</taxon>
        <taxon>Streptophyta</taxon>
        <taxon>Embryophyta</taxon>
        <taxon>Tracheophyta</taxon>
        <taxon>Spermatophyta</taxon>
        <taxon>Magnoliopsida</taxon>
        <taxon>eudicotyledons</taxon>
        <taxon>Gunneridae</taxon>
        <taxon>Pentapetalae</taxon>
        <taxon>rosids</taxon>
        <taxon>fabids</taxon>
        <taxon>Rosales</taxon>
        <taxon>Cannabaceae</taxon>
        <taxon>Parasponia</taxon>
    </lineage>
</organism>
<dbReference type="SUPFAM" id="SSF55729">
    <property type="entry name" value="Acyl-CoA N-acyltransferases (Nat)"/>
    <property type="match status" value="2"/>
</dbReference>
<keyword evidence="3 5" id="KW-0808">Transferase</keyword>
<evidence type="ECO:0000256" key="1">
    <source>
        <dbReference type="ARBA" id="ARBA00009469"/>
    </source>
</evidence>
<dbReference type="InterPro" id="IPR000903">
    <property type="entry name" value="NMT"/>
</dbReference>
<dbReference type="InterPro" id="IPR016181">
    <property type="entry name" value="Acyl_CoA_acyltransferase"/>
</dbReference>
<keyword evidence="4 5" id="KW-0012">Acyltransferase</keyword>
<evidence type="ECO:0000256" key="3">
    <source>
        <dbReference type="ARBA" id="ARBA00022679"/>
    </source>
</evidence>
<dbReference type="EMBL" id="JXTB01000300">
    <property type="protein sequence ID" value="PON47094.1"/>
    <property type="molecule type" value="Genomic_DNA"/>
</dbReference>
<accession>A0A2P5BE82</accession>
<dbReference type="Pfam" id="PF01233">
    <property type="entry name" value="NMT"/>
    <property type="match status" value="1"/>
</dbReference>
<comment type="catalytic activity">
    <reaction evidence="5">
        <text>N-terminal glycyl-[protein] + tetradecanoyl-CoA = N-tetradecanoylglycyl-[protein] + CoA + H(+)</text>
        <dbReference type="Rhea" id="RHEA:15521"/>
        <dbReference type="Rhea" id="RHEA-COMP:12666"/>
        <dbReference type="Rhea" id="RHEA-COMP:12667"/>
        <dbReference type="ChEBI" id="CHEBI:15378"/>
        <dbReference type="ChEBI" id="CHEBI:57287"/>
        <dbReference type="ChEBI" id="CHEBI:57385"/>
        <dbReference type="ChEBI" id="CHEBI:64723"/>
        <dbReference type="ChEBI" id="CHEBI:133050"/>
        <dbReference type="EC" id="2.3.1.97"/>
    </reaction>
</comment>
<evidence type="ECO:0000313" key="9">
    <source>
        <dbReference type="EMBL" id="PON47094.1"/>
    </source>
</evidence>
<dbReference type="Pfam" id="PF02799">
    <property type="entry name" value="NMT_C"/>
    <property type="match status" value="1"/>
</dbReference>
<feature type="domain" description="Glycylpeptide N-tetradecanoyltransferase C-terminal" evidence="8">
    <location>
        <begin position="52"/>
        <end position="98"/>
    </location>
</feature>
<dbReference type="Gene3D" id="3.40.630.30">
    <property type="match status" value="2"/>
</dbReference>